<dbReference type="OrthoDB" id="4302866at2"/>
<feature type="signal peptide" evidence="1">
    <location>
        <begin position="1"/>
        <end position="44"/>
    </location>
</feature>
<dbReference type="CDD" id="cd00161">
    <property type="entry name" value="beta-trefoil_Ricin-like"/>
    <property type="match status" value="1"/>
</dbReference>
<evidence type="ECO:0000313" key="3">
    <source>
        <dbReference type="EMBL" id="PHQ51399.1"/>
    </source>
</evidence>
<name>A0A2G1XJT5_STRCJ</name>
<sequence>MTPDTAHPPRRPVSFLRVIAAALATCCVALGLMASPATTATAHAAGKCDTPLQCVDFTSVHNGRKLDVQNGSLGDGAIIVTNSAPGHHQSWQLNVDATDSSFTIVNNTTGKCVDLSWPALRQQTCRGQKTQKWYFQPVTGASDAFMIRNESDNSCLDLVAGAQYDDAWTGKSACHGGTNQRWTTTAEARALAVDHAAYRCQRNTSTCSWAVRNIAGAAPLPKVCASSVWYNNTGGPISQTFSVNKTTGWSNSIGNHLTAQFGTGGMEPLMAMVNSSLDFTNTWTGSSSVDNAVTVPVPAGQYGWVTLSVLAKKVTGTWTFDTQGFPWKADDTITVPLKDDPSGGATLYIANTSPTFTSCV</sequence>
<organism evidence="3 4">
    <name type="scientific">Streptomyces cinnamoneus</name>
    <name type="common">Streptoverticillium cinnamoneum</name>
    <dbReference type="NCBI Taxonomy" id="53446"/>
    <lineage>
        <taxon>Bacteria</taxon>
        <taxon>Bacillati</taxon>
        <taxon>Actinomycetota</taxon>
        <taxon>Actinomycetes</taxon>
        <taxon>Kitasatosporales</taxon>
        <taxon>Streptomycetaceae</taxon>
        <taxon>Streptomyces</taxon>
        <taxon>Streptomyces cinnamoneus group</taxon>
    </lineage>
</organism>
<accession>A0A2G1XJT5</accession>
<reference evidence="3 4" key="1">
    <citation type="journal article" date="2017" name="Biochemistry">
        <title>Identification of the Biosynthetic Pathway for the Antibiotic Bicyclomycin.</title>
        <authorList>
            <person name="Patteson J."/>
            <person name="Cai W."/>
            <person name="Johnson R.A."/>
            <person name="Santa Maria K."/>
            <person name="Li B."/>
        </authorList>
    </citation>
    <scope>NUCLEOTIDE SEQUENCE [LARGE SCALE GENOMIC DNA]</scope>
    <source>
        <strain evidence="3 4">ATCC 21532</strain>
    </source>
</reference>
<dbReference type="SUPFAM" id="SSF50370">
    <property type="entry name" value="Ricin B-like lectins"/>
    <property type="match status" value="1"/>
</dbReference>
<evidence type="ECO:0000259" key="2">
    <source>
        <dbReference type="SMART" id="SM00458"/>
    </source>
</evidence>
<evidence type="ECO:0000256" key="1">
    <source>
        <dbReference type="SAM" id="SignalP"/>
    </source>
</evidence>
<dbReference type="Gene3D" id="2.80.10.50">
    <property type="match status" value="2"/>
</dbReference>
<comment type="caution">
    <text evidence="3">The sequence shown here is derived from an EMBL/GenBank/DDBJ whole genome shotgun (WGS) entry which is preliminary data.</text>
</comment>
<dbReference type="Pfam" id="PF14200">
    <property type="entry name" value="RicinB_lectin_2"/>
    <property type="match status" value="2"/>
</dbReference>
<dbReference type="InterPro" id="IPR000772">
    <property type="entry name" value="Ricin_B_lectin"/>
</dbReference>
<feature type="domain" description="Ricin B lectin" evidence="2">
    <location>
        <begin position="53"/>
        <end position="185"/>
    </location>
</feature>
<proteinExistence type="predicted"/>
<dbReference type="RefSeq" id="WP_099199268.1">
    <property type="nucleotide sequence ID" value="NZ_JBIRXA010000002.1"/>
</dbReference>
<dbReference type="SMART" id="SM00458">
    <property type="entry name" value="RICIN"/>
    <property type="match status" value="1"/>
</dbReference>
<feature type="chain" id="PRO_5044381001" description="Ricin B lectin domain-containing protein" evidence="1">
    <location>
        <begin position="45"/>
        <end position="360"/>
    </location>
</feature>
<dbReference type="EMBL" id="NHZO01000146">
    <property type="protein sequence ID" value="PHQ51399.1"/>
    <property type="molecule type" value="Genomic_DNA"/>
</dbReference>
<evidence type="ECO:0000313" key="4">
    <source>
        <dbReference type="Proteomes" id="UP000222531"/>
    </source>
</evidence>
<keyword evidence="4" id="KW-1185">Reference proteome</keyword>
<dbReference type="PROSITE" id="PS50231">
    <property type="entry name" value="RICIN_B_LECTIN"/>
    <property type="match status" value="1"/>
</dbReference>
<dbReference type="Proteomes" id="UP000222531">
    <property type="component" value="Unassembled WGS sequence"/>
</dbReference>
<protein>
    <recommendedName>
        <fullName evidence="2">Ricin B lectin domain-containing protein</fullName>
    </recommendedName>
</protein>
<keyword evidence="1" id="KW-0732">Signal</keyword>
<dbReference type="AlphaFoldDB" id="A0A2G1XJT5"/>
<dbReference type="InterPro" id="IPR035992">
    <property type="entry name" value="Ricin_B-like_lectins"/>
</dbReference>
<gene>
    <name evidence="3" type="ORF">BLA24_13760</name>
</gene>